<evidence type="ECO:0000259" key="3">
    <source>
        <dbReference type="PROSITE" id="PS51186"/>
    </source>
</evidence>
<gene>
    <name evidence="4" type="ORF">J1784_20470</name>
</gene>
<comment type="caution">
    <text evidence="4">The sequence shown here is derived from an EMBL/GenBank/DDBJ whole genome shotgun (WGS) entry which is preliminary data.</text>
</comment>
<reference evidence="4 5" key="1">
    <citation type="submission" date="2021-03" db="EMBL/GenBank/DDBJ databases">
        <title>Five novel Rahnella species.</title>
        <authorList>
            <person name="Brady C."/>
            <person name="Asselin J."/>
            <person name="Beer S."/>
            <person name="Bruberg M.B."/>
            <person name="Crampton B."/>
            <person name="Venter S."/>
            <person name="Arnold D."/>
            <person name="Denman S."/>
        </authorList>
    </citation>
    <scope>NUCLEOTIDE SEQUENCE [LARGE SCALE GENOMIC DNA]</scope>
    <source>
        <strain evidence="4 5">FRB 231</strain>
    </source>
</reference>
<accession>A0ABS6LKB7</accession>
<evidence type="ECO:0000256" key="1">
    <source>
        <dbReference type="ARBA" id="ARBA00022679"/>
    </source>
</evidence>
<evidence type="ECO:0000313" key="4">
    <source>
        <dbReference type="EMBL" id="MBU9847376.1"/>
    </source>
</evidence>
<dbReference type="PROSITE" id="PS51186">
    <property type="entry name" value="GNAT"/>
    <property type="match status" value="1"/>
</dbReference>
<evidence type="ECO:0000256" key="2">
    <source>
        <dbReference type="ARBA" id="ARBA00023315"/>
    </source>
</evidence>
<feature type="domain" description="N-acetyltransferase" evidence="3">
    <location>
        <begin position="1"/>
        <end position="172"/>
    </location>
</feature>
<keyword evidence="5" id="KW-1185">Reference proteome</keyword>
<dbReference type="InterPro" id="IPR000182">
    <property type="entry name" value="GNAT_dom"/>
</dbReference>
<keyword evidence="1" id="KW-0808">Transferase</keyword>
<name>A0ABS6LKB7_9GAMM</name>
<sequence length="173" mass="19494">MEIREAVYADLSVLQRLGCETYRHYFGSLWQNIDELDAFLADDFGDEAMRLSLNSPESRWLVVEENGGAVGFARLDFNVQPDTGVTTASGAKLCKLYFLPESRARGMGAKLFAAAERVARDHQQPVLWLDVLQSNLPAIGFYQRQGMHQLAETAYVTATQTTKLWIMKKDIND</sequence>
<dbReference type="InterPro" id="IPR050832">
    <property type="entry name" value="Bact_Acetyltransf"/>
</dbReference>
<dbReference type="Proteomes" id="UP000739284">
    <property type="component" value="Unassembled WGS sequence"/>
</dbReference>
<organism evidence="4 5">
    <name type="scientific">Rahnella ecdela</name>
    <dbReference type="NCBI Taxonomy" id="2816250"/>
    <lineage>
        <taxon>Bacteria</taxon>
        <taxon>Pseudomonadati</taxon>
        <taxon>Pseudomonadota</taxon>
        <taxon>Gammaproteobacteria</taxon>
        <taxon>Enterobacterales</taxon>
        <taxon>Yersiniaceae</taxon>
        <taxon>Rahnella</taxon>
    </lineage>
</organism>
<dbReference type="Pfam" id="PF00583">
    <property type="entry name" value="Acetyltransf_1"/>
    <property type="match status" value="1"/>
</dbReference>
<dbReference type="RefSeq" id="WP_217150709.1">
    <property type="nucleotide sequence ID" value="NZ_JAFMOY010000131.1"/>
</dbReference>
<dbReference type="CDD" id="cd04301">
    <property type="entry name" value="NAT_SF"/>
    <property type="match status" value="1"/>
</dbReference>
<evidence type="ECO:0000313" key="5">
    <source>
        <dbReference type="Proteomes" id="UP000739284"/>
    </source>
</evidence>
<protein>
    <submittedName>
        <fullName evidence="4">GNAT family N-acetyltransferase</fullName>
    </submittedName>
</protein>
<dbReference type="PANTHER" id="PTHR43877:SF2">
    <property type="entry name" value="AMINOALKYLPHOSPHONATE N-ACETYLTRANSFERASE-RELATED"/>
    <property type="match status" value="1"/>
</dbReference>
<proteinExistence type="predicted"/>
<dbReference type="EMBL" id="JAFMOY010000131">
    <property type="protein sequence ID" value="MBU9847376.1"/>
    <property type="molecule type" value="Genomic_DNA"/>
</dbReference>
<keyword evidence="2" id="KW-0012">Acyltransferase</keyword>
<dbReference type="PANTHER" id="PTHR43877">
    <property type="entry name" value="AMINOALKYLPHOSPHONATE N-ACETYLTRANSFERASE-RELATED-RELATED"/>
    <property type="match status" value="1"/>
</dbReference>